<keyword evidence="2" id="KW-0812">Transmembrane</keyword>
<evidence type="ECO:0000256" key="1">
    <source>
        <dbReference type="SAM" id="MobiDB-lite"/>
    </source>
</evidence>
<evidence type="ECO:0000313" key="3">
    <source>
        <dbReference type="EMBL" id="GIX62474.1"/>
    </source>
</evidence>
<accession>A0AAV4LV52</accession>
<keyword evidence="2" id="KW-1133">Transmembrane helix</keyword>
<protein>
    <submittedName>
        <fullName evidence="3">Variant erythrocyte surface antigen-1 family protein</fullName>
    </submittedName>
</protein>
<keyword evidence="2" id="KW-0472">Membrane</keyword>
<reference evidence="3 4" key="1">
    <citation type="submission" date="2021-06" db="EMBL/GenBank/DDBJ databases">
        <title>Genome sequence of Babesia caballi.</title>
        <authorList>
            <person name="Yamagishi J."/>
            <person name="Kidaka T."/>
            <person name="Ochi A."/>
        </authorList>
    </citation>
    <scope>NUCLEOTIDE SEQUENCE [LARGE SCALE GENOMIC DNA]</scope>
    <source>
        <strain evidence="3">USDA-D6B2</strain>
    </source>
</reference>
<gene>
    <name evidence="3" type="ORF">BcabD6B2_19090</name>
</gene>
<comment type="caution">
    <text evidence="3">The sequence shown here is derived from an EMBL/GenBank/DDBJ whole genome shotgun (WGS) entry which is preliminary data.</text>
</comment>
<proteinExistence type="predicted"/>
<evidence type="ECO:0000256" key="2">
    <source>
        <dbReference type="SAM" id="Phobius"/>
    </source>
</evidence>
<dbReference type="EMBL" id="BPLF01000002">
    <property type="protein sequence ID" value="GIX62474.1"/>
    <property type="molecule type" value="Genomic_DNA"/>
</dbReference>
<name>A0AAV4LV52_BABCB</name>
<organism evidence="3 4">
    <name type="scientific">Babesia caballi</name>
    <dbReference type="NCBI Taxonomy" id="5871"/>
    <lineage>
        <taxon>Eukaryota</taxon>
        <taxon>Sar</taxon>
        <taxon>Alveolata</taxon>
        <taxon>Apicomplexa</taxon>
        <taxon>Aconoidasida</taxon>
        <taxon>Piroplasmida</taxon>
        <taxon>Babesiidae</taxon>
        <taxon>Babesia</taxon>
    </lineage>
</organism>
<dbReference type="AlphaFoldDB" id="A0AAV4LV52"/>
<feature type="region of interest" description="Disordered" evidence="1">
    <location>
        <begin position="291"/>
        <end position="329"/>
    </location>
</feature>
<sequence length="363" mass="39064">MVGVAFLTTPPTNVKEAIDWLALVGGGWGGKSWEGTGKPEKLAKALKKLNHFKDFTACCKMHVTRDSLSDIIYIFAQGLGYGFLGYNGHNSSKLNGKGIVTSDVEYQSAYRNCNWSSDGEPDYAKTFLFLAPLAFYFITFLYWMCKDKSRWADKMLSDSGSLYKFFEAMGYDQSQLNPKKQGSQIADRLGGYAGFPELNEAYDTGGSTSYGAFLSTLETNGPKTPLFRPLTNCMRFSYAYLQSKQNASDITDAIDAIKEELKELNASSDISSTENFSDLKQKMKTLLGKIPGFNLNPGSSEPGSDGTRKPGSSGTISASQVQSSSAGPAVGGPLGVGTLGAGAAYGLNLGGLQTTINGLLHLR</sequence>
<dbReference type="RefSeq" id="XP_067714543.1">
    <property type="nucleotide sequence ID" value="XM_067858442.1"/>
</dbReference>
<evidence type="ECO:0000313" key="4">
    <source>
        <dbReference type="Proteomes" id="UP001497744"/>
    </source>
</evidence>
<feature type="compositionally biased region" description="Polar residues" evidence="1">
    <location>
        <begin position="310"/>
        <end position="325"/>
    </location>
</feature>
<dbReference type="Proteomes" id="UP001497744">
    <property type="component" value="Unassembled WGS sequence"/>
</dbReference>
<dbReference type="GeneID" id="94193955"/>
<feature type="transmembrane region" description="Helical" evidence="2">
    <location>
        <begin position="126"/>
        <end position="145"/>
    </location>
</feature>
<keyword evidence="4" id="KW-1185">Reference proteome</keyword>